<dbReference type="AlphaFoldDB" id="A0A672K8X5"/>
<dbReference type="Ensembl" id="ENSSGRT00000008509.1">
    <property type="protein sequence ID" value="ENSSGRP00000007798.1"/>
    <property type="gene ID" value="ENSSGRG00000004663.1"/>
</dbReference>
<name>A0A672K8X5_SINGR</name>
<evidence type="ECO:0000256" key="6">
    <source>
        <dbReference type="ARBA" id="ARBA00022777"/>
    </source>
</evidence>
<dbReference type="GO" id="GO:0003872">
    <property type="term" value="F:6-phosphofructokinase activity"/>
    <property type="evidence" value="ECO:0007669"/>
    <property type="project" value="UniProtKB-EC"/>
</dbReference>
<keyword evidence="3" id="KW-0963">Cytoplasm</keyword>
<dbReference type="GO" id="GO:0016208">
    <property type="term" value="F:AMP binding"/>
    <property type="evidence" value="ECO:0007669"/>
    <property type="project" value="TreeGrafter"/>
</dbReference>
<dbReference type="GO" id="GO:0006002">
    <property type="term" value="P:fructose 6-phosphate metabolic process"/>
    <property type="evidence" value="ECO:0007669"/>
    <property type="project" value="InterPro"/>
</dbReference>
<evidence type="ECO:0000256" key="5">
    <source>
        <dbReference type="ARBA" id="ARBA00022723"/>
    </source>
</evidence>
<dbReference type="PANTHER" id="PTHR13697">
    <property type="entry name" value="PHOSPHOFRUCTOKINASE"/>
    <property type="match status" value="1"/>
</dbReference>
<evidence type="ECO:0000256" key="8">
    <source>
        <dbReference type="ARBA" id="ARBA00023152"/>
    </source>
</evidence>
<dbReference type="Gene3D" id="3.40.50.460">
    <property type="entry name" value="Phosphofructokinase domain"/>
    <property type="match status" value="2"/>
</dbReference>
<evidence type="ECO:0000256" key="2">
    <source>
        <dbReference type="ARBA" id="ARBA00004679"/>
    </source>
</evidence>
<evidence type="ECO:0000256" key="7">
    <source>
        <dbReference type="ARBA" id="ARBA00022842"/>
    </source>
</evidence>
<keyword evidence="8" id="KW-0324">Glycolysis</keyword>
<dbReference type="GO" id="GO:0016020">
    <property type="term" value="C:membrane"/>
    <property type="evidence" value="ECO:0007669"/>
    <property type="project" value="TreeGrafter"/>
</dbReference>
<keyword evidence="5" id="KW-0479">Metal-binding</keyword>
<dbReference type="InterPro" id="IPR000023">
    <property type="entry name" value="Phosphofructokinase_dom"/>
</dbReference>
<comment type="cofactor">
    <cofactor evidence="1">
        <name>Mg(2+)</name>
        <dbReference type="ChEBI" id="CHEBI:18420"/>
    </cofactor>
</comment>
<dbReference type="GO" id="GO:0005945">
    <property type="term" value="C:6-phosphofructokinase complex"/>
    <property type="evidence" value="ECO:0007669"/>
    <property type="project" value="TreeGrafter"/>
</dbReference>
<dbReference type="PROSITE" id="PS00433">
    <property type="entry name" value="PHOSPHOFRUCTOKINASE"/>
    <property type="match status" value="2"/>
</dbReference>
<evidence type="ECO:0000256" key="4">
    <source>
        <dbReference type="ARBA" id="ARBA00022679"/>
    </source>
</evidence>
<keyword evidence="6" id="KW-0418">Kinase</keyword>
<dbReference type="Gene3D" id="3.40.50.450">
    <property type="match status" value="3"/>
</dbReference>
<comment type="catalytic activity">
    <reaction evidence="9">
        <text>beta-D-fructose 6-phosphate + ATP = beta-D-fructose 1,6-bisphosphate + ADP + H(+)</text>
        <dbReference type="Rhea" id="RHEA:16109"/>
        <dbReference type="ChEBI" id="CHEBI:15378"/>
        <dbReference type="ChEBI" id="CHEBI:30616"/>
        <dbReference type="ChEBI" id="CHEBI:32966"/>
        <dbReference type="ChEBI" id="CHEBI:57634"/>
        <dbReference type="ChEBI" id="CHEBI:456216"/>
        <dbReference type="EC" id="2.7.1.11"/>
    </reaction>
</comment>
<feature type="domain" description="Phosphofructokinase" evidence="10">
    <location>
        <begin position="1"/>
        <end position="138"/>
    </location>
</feature>
<dbReference type="GO" id="GO:0061621">
    <property type="term" value="P:canonical glycolysis"/>
    <property type="evidence" value="ECO:0007669"/>
    <property type="project" value="TreeGrafter"/>
</dbReference>
<dbReference type="UniPathway" id="UPA00109">
    <property type="reaction ID" value="UER00182"/>
</dbReference>
<dbReference type="InterPro" id="IPR035966">
    <property type="entry name" value="PKF_sf"/>
</dbReference>
<feature type="domain" description="Phosphofructokinase" evidence="10">
    <location>
        <begin position="193"/>
        <end position="243"/>
    </location>
</feature>
<keyword evidence="12" id="KW-1185">Reference proteome</keyword>
<evidence type="ECO:0000313" key="12">
    <source>
        <dbReference type="Proteomes" id="UP000472262"/>
    </source>
</evidence>
<dbReference type="GO" id="GO:0048029">
    <property type="term" value="F:monosaccharide binding"/>
    <property type="evidence" value="ECO:0007669"/>
    <property type="project" value="TreeGrafter"/>
</dbReference>
<organism evidence="11 12">
    <name type="scientific">Sinocyclocheilus grahami</name>
    <name type="common">Dianchi golden-line fish</name>
    <name type="synonym">Barbus grahami</name>
    <dbReference type="NCBI Taxonomy" id="75366"/>
    <lineage>
        <taxon>Eukaryota</taxon>
        <taxon>Metazoa</taxon>
        <taxon>Chordata</taxon>
        <taxon>Craniata</taxon>
        <taxon>Vertebrata</taxon>
        <taxon>Euteleostomi</taxon>
        <taxon>Actinopterygii</taxon>
        <taxon>Neopterygii</taxon>
        <taxon>Teleostei</taxon>
        <taxon>Ostariophysi</taxon>
        <taxon>Cypriniformes</taxon>
        <taxon>Cyprinidae</taxon>
        <taxon>Cyprininae</taxon>
        <taxon>Sinocyclocheilus</taxon>
    </lineage>
</organism>
<sequence length="651" mass="71268">MNAAVRAVVRMGIYVGAKVYFVHEGYQGMVDGGDNIKEATWESVSSMLQMGGTVIGSARCKDFRMHEGRLKAAHNLVQRGITNLCVIGGDGSLTGANLFRKEWSGLLAELVQQGTEASQKYSALHIVGMVGSIDNDFSILAWICKKPMIGMVFALDGEMMLPTVKQDAVFCLSVCASDWVLIPEMPPEDGWEEKMCQKLSALVVQRLGFDTRVTILGHVQRGGTPSAFDRILASRMGVEAVLALLETTANTPACVVSLCGNQSVRLPLMECVQMVRLGQMSFENNLKTYKLLAHRKPESELPNSNFNVAVLNVGAPAAGMNAAVRSAVRVGISEGHKMFAVSDGFEGFYKGQIKEIKWADVGGWTGQGGSLLGTKRTLPAKHIDKIAEQMQKYNINALLVIGGFEALECLLQLYEARSSYEEFCIPLCMLPATISNNVPGTNLSIGADTALNAIVETCDRIKQSASGTKHRVFIIETMGGYCGYLASVGGLAAGADAAYIFEEPFDIRELQSNVEHLTEKMKTSIQRGLVLRNENSNENYTTDFIYQLYSEEGKGVFDCRKNVLGHMQQGGAPSPFDRNFGTKIAAKAMQWISKKLNESYRKGMKDNSYAFHVVMKQTFLKLSIELNHHLTFFLTCAVVHEALSICHLVKA</sequence>
<dbReference type="GO" id="GO:0070095">
    <property type="term" value="F:fructose-6-phosphate binding"/>
    <property type="evidence" value="ECO:0007669"/>
    <property type="project" value="TreeGrafter"/>
</dbReference>
<evidence type="ECO:0000259" key="10">
    <source>
        <dbReference type="Pfam" id="PF00365"/>
    </source>
</evidence>
<dbReference type="FunFam" id="3.40.50.460:FF:000001">
    <property type="entry name" value="ATP-dependent 6-phosphofructokinase"/>
    <property type="match status" value="1"/>
</dbReference>
<comment type="pathway">
    <text evidence="2">Carbohydrate degradation; glycolysis; D-glyceraldehyde 3-phosphate and glycerone phosphate from D-glucose: step 3/4.</text>
</comment>
<protein>
    <submittedName>
        <fullName evidence="11">Phosphofructokinase, platelet</fullName>
    </submittedName>
</protein>
<evidence type="ECO:0000256" key="1">
    <source>
        <dbReference type="ARBA" id="ARBA00001946"/>
    </source>
</evidence>
<dbReference type="Pfam" id="PF00365">
    <property type="entry name" value="PFK"/>
    <property type="match status" value="3"/>
</dbReference>
<feature type="domain" description="Phosphofructokinase" evidence="10">
    <location>
        <begin position="307"/>
        <end position="592"/>
    </location>
</feature>
<evidence type="ECO:0000256" key="9">
    <source>
        <dbReference type="ARBA" id="ARBA00048070"/>
    </source>
</evidence>
<dbReference type="GO" id="GO:0042802">
    <property type="term" value="F:identical protein binding"/>
    <property type="evidence" value="ECO:0007669"/>
    <property type="project" value="TreeGrafter"/>
</dbReference>
<dbReference type="PRINTS" id="PR00476">
    <property type="entry name" value="PHFRCTKINASE"/>
</dbReference>
<dbReference type="InterPro" id="IPR022953">
    <property type="entry name" value="ATP_PFK"/>
</dbReference>
<dbReference type="InterPro" id="IPR015912">
    <property type="entry name" value="Phosphofructokinase_CS"/>
</dbReference>
<dbReference type="GO" id="GO:0046872">
    <property type="term" value="F:metal ion binding"/>
    <property type="evidence" value="ECO:0007669"/>
    <property type="project" value="UniProtKB-KW"/>
</dbReference>
<accession>A0A672K8X5</accession>
<keyword evidence="7" id="KW-0460">Magnesium</keyword>
<proteinExistence type="predicted"/>
<evidence type="ECO:0000256" key="3">
    <source>
        <dbReference type="ARBA" id="ARBA00022490"/>
    </source>
</evidence>
<evidence type="ECO:0000313" key="11">
    <source>
        <dbReference type="Ensembl" id="ENSSGRP00000007798.1"/>
    </source>
</evidence>
<dbReference type="PANTHER" id="PTHR13697:SF5">
    <property type="entry name" value="ATP-DEPENDENT 6-PHOSPHOFRUCTOKINASE, PLATELET TYPE"/>
    <property type="match status" value="1"/>
</dbReference>
<gene>
    <name evidence="11" type="primary">LOC107557568</name>
</gene>
<dbReference type="Proteomes" id="UP000472262">
    <property type="component" value="Unassembled WGS sequence"/>
</dbReference>
<dbReference type="GO" id="GO:0030388">
    <property type="term" value="P:fructose 1,6-bisphosphate metabolic process"/>
    <property type="evidence" value="ECO:0007669"/>
    <property type="project" value="TreeGrafter"/>
</dbReference>
<dbReference type="SUPFAM" id="SSF53784">
    <property type="entry name" value="Phosphofructokinase"/>
    <property type="match status" value="2"/>
</dbReference>
<keyword evidence="4" id="KW-0808">Transferase</keyword>
<reference evidence="11" key="1">
    <citation type="submission" date="2025-08" db="UniProtKB">
        <authorList>
            <consortium name="Ensembl"/>
        </authorList>
    </citation>
    <scope>IDENTIFICATION</scope>
</reference>
<dbReference type="GO" id="GO:0005524">
    <property type="term" value="F:ATP binding"/>
    <property type="evidence" value="ECO:0007669"/>
    <property type="project" value="TreeGrafter"/>
</dbReference>
<reference evidence="11" key="2">
    <citation type="submission" date="2025-09" db="UniProtKB">
        <authorList>
            <consortium name="Ensembl"/>
        </authorList>
    </citation>
    <scope>IDENTIFICATION</scope>
</reference>